<dbReference type="SUPFAM" id="SSF75304">
    <property type="entry name" value="Amidase signature (AS) enzymes"/>
    <property type="match status" value="1"/>
</dbReference>
<dbReference type="EMBL" id="QNTQ01000014">
    <property type="protein sequence ID" value="RBI83807.1"/>
    <property type="molecule type" value="Genomic_DNA"/>
</dbReference>
<evidence type="ECO:0000256" key="1">
    <source>
        <dbReference type="ARBA" id="ARBA00009199"/>
    </source>
</evidence>
<protein>
    <submittedName>
        <fullName evidence="4">Amidase</fullName>
    </submittedName>
</protein>
<dbReference type="RefSeq" id="WP_113290147.1">
    <property type="nucleotide sequence ID" value="NZ_QNTQ01000014.1"/>
</dbReference>
<dbReference type="Gene3D" id="3.90.1300.10">
    <property type="entry name" value="Amidase signature (AS) domain"/>
    <property type="match status" value="1"/>
</dbReference>
<dbReference type="InterPro" id="IPR020556">
    <property type="entry name" value="Amidase_CS"/>
</dbReference>
<dbReference type="PANTHER" id="PTHR11895:SF7">
    <property type="entry name" value="GLUTAMYL-TRNA(GLN) AMIDOTRANSFERASE SUBUNIT A, MITOCHONDRIAL"/>
    <property type="match status" value="1"/>
</dbReference>
<organism evidence="4 5">
    <name type="scientific">Rhodosalinus halophilus</name>
    <dbReference type="NCBI Taxonomy" id="2259333"/>
    <lineage>
        <taxon>Bacteria</taxon>
        <taxon>Pseudomonadati</taxon>
        <taxon>Pseudomonadota</taxon>
        <taxon>Alphaproteobacteria</taxon>
        <taxon>Rhodobacterales</taxon>
        <taxon>Paracoccaceae</taxon>
        <taxon>Rhodosalinus</taxon>
    </lineage>
</organism>
<accession>A0A365U611</accession>
<dbReference type="Pfam" id="PF01425">
    <property type="entry name" value="Amidase"/>
    <property type="match status" value="1"/>
</dbReference>
<dbReference type="Proteomes" id="UP000253370">
    <property type="component" value="Unassembled WGS sequence"/>
</dbReference>
<dbReference type="PANTHER" id="PTHR11895">
    <property type="entry name" value="TRANSAMIDASE"/>
    <property type="match status" value="1"/>
</dbReference>
<keyword evidence="5" id="KW-1185">Reference proteome</keyword>
<sequence length="493" mass="51980">MSPDDLAYLGAVEALDHFRRRSLSPVELMRAMLARAEATEPVVNALPLRYPEQAMQAAREAEARWMRGEARPLEGLPVAIKDSTDLAGQPTSLGSLTMPDRPATRTAVVNARVLAAGGIPHARSATPEFSCAYYTHSRRWGVTRNPWRPETAPGGSSGGAAAALAAGSTTLATGSDIAGSIREPAARCGVVGYKPPYGRVPQDAPFNLDTYCHAGPMARSVADAMLMQNVLAGPDASDPACLPESEPLAEAPGDLTGWRIAWSPDLGAFRTDPEVVGTARRALAVFADLGAEIEEVRLPWTPAMIAAGWAHLRMGFGQWIARQAKTQGALMTGYALRFAEAARRAGASDHLASLAAAAEMHAALAPVMARCRLLVAPATACAAIPADYAPERHALAIEGRAIGEFDTAMTLPFNMLSRHPVLSVPAGRTAAGSPVGLQLVGRLLADGDVFRAGLAYEAAVGGWYRRAADRPRIPAQDREQATPPTPADTEVTP</sequence>
<dbReference type="InterPro" id="IPR023631">
    <property type="entry name" value="Amidase_dom"/>
</dbReference>
<evidence type="ECO:0000313" key="4">
    <source>
        <dbReference type="EMBL" id="RBI83807.1"/>
    </source>
</evidence>
<feature type="compositionally biased region" description="Basic and acidic residues" evidence="2">
    <location>
        <begin position="469"/>
        <end position="480"/>
    </location>
</feature>
<name>A0A365U611_9RHOB</name>
<evidence type="ECO:0000313" key="5">
    <source>
        <dbReference type="Proteomes" id="UP000253370"/>
    </source>
</evidence>
<proteinExistence type="inferred from homology"/>
<comment type="caution">
    <text evidence="4">The sequence shown here is derived from an EMBL/GenBank/DDBJ whole genome shotgun (WGS) entry which is preliminary data.</text>
</comment>
<gene>
    <name evidence="4" type="ORF">DRV85_14230</name>
</gene>
<dbReference type="PROSITE" id="PS00571">
    <property type="entry name" value="AMIDASES"/>
    <property type="match status" value="1"/>
</dbReference>
<dbReference type="OrthoDB" id="9777859at2"/>
<dbReference type="GO" id="GO:0003824">
    <property type="term" value="F:catalytic activity"/>
    <property type="evidence" value="ECO:0007669"/>
    <property type="project" value="InterPro"/>
</dbReference>
<dbReference type="AlphaFoldDB" id="A0A365U611"/>
<dbReference type="InterPro" id="IPR036928">
    <property type="entry name" value="AS_sf"/>
</dbReference>
<reference evidence="4 5" key="1">
    <citation type="submission" date="2018-07" db="EMBL/GenBank/DDBJ databases">
        <title>Rhodosalinus sp. strain E84T genomic sequence and assembly.</title>
        <authorList>
            <person name="Liu Z.-W."/>
            <person name="Lu D.-C."/>
        </authorList>
    </citation>
    <scope>NUCLEOTIDE SEQUENCE [LARGE SCALE GENOMIC DNA]</scope>
    <source>
        <strain evidence="4 5">E84</strain>
    </source>
</reference>
<evidence type="ECO:0000259" key="3">
    <source>
        <dbReference type="Pfam" id="PF01425"/>
    </source>
</evidence>
<comment type="similarity">
    <text evidence="1">Belongs to the amidase family.</text>
</comment>
<evidence type="ECO:0000256" key="2">
    <source>
        <dbReference type="SAM" id="MobiDB-lite"/>
    </source>
</evidence>
<dbReference type="InterPro" id="IPR000120">
    <property type="entry name" value="Amidase"/>
</dbReference>
<feature type="domain" description="Amidase" evidence="3">
    <location>
        <begin position="27"/>
        <end position="448"/>
    </location>
</feature>
<feature type="region of interest" description="Disordered" evidence="2">
    <location>
        <begin position="469"/>
        <end position="493"/>
    </location>
</feature>